<dbReference type="NCBIfam" id="NF009489">
    <property type="entry name" value="PRK12851.1"/>
    <property type="match status" value="1"/>
</dbReference>
<dbReference type="SUPFAM" id="SSF48592">
    <property type="entry name" value="GroEL equatorial domain-like"/>
    <property type="match status" value="1"/>
</dbReference>
<gene>
    <name evidence="8" type="ORF">HAT2_00463</name>
</gene>
<comment type="similarity">
    <text evidence="1 6">Belongs to the chaperonin (HSP60) family.</text>
</comment>
<dbReference type="FunFam" id="3.50.7.10:FF:000001">
    <property type="entry name" value="60 kDa chaperonin"/>
    <property type="match status" value="1"/>
</dbReference>
<evidence type="ECO:0000256" key="1">
    <source>
        <dbReference type="ARBA" id="ARBA00006607"/>
    </source>
</evidence>
<evidence type="ECO:0000256" key="5">
    <source>
        <dbReference type="ARBA" id="ARBA00023235"/>
    </source>
</evidence>
<evidence type="ECO:0000256" key="7">
    <source>
        <dbReference type="RuleBase" id="RU000419"/>
    </source>
</evidence>
<keyword evidence="8" id="KW-0346">Stress response</keyword>
<keyword evidence="3" id="KW-0067">ATP-binding</keyword>
<keyword evidence="9" id="KW-1185">Reference proteome</keyword>
<dbReference type="InterPro" id="IPR027410">
    <property type="entry name" value="TCP-1-like_intermed_sf"/>
</dbReference>
<dbReference type="InterPro" id="IPR027413">
    <property type="entry name" value="GROEL-like_equatorial_sf"/>
</dbReference>
<dbReference type="OrthoDB" id="9766614at2"/>
<dbReference type="PANTHER" id="PTHR45633">
    <property type="entry name" value="60 KDA HEAT SHOCK PROTEIN, MITOCHONDRIAL"/>
    <property type="match status" value="1"/>
</dbReference>
<evidence type="ECO:0000313" key="8">
    <source>
        <dbReference type="EMBL" id="RDB31432.1"/>
    </source>
</evidence>
<keyword evidence="2" id="KW-0547">Nucleotide-binding</keyword>
<name>A0A369KCV4_9BACT</name>
<evidence type="ECO:0000256" key="6">
    <source>
        <dbReference type="RuleBase" id="RU000418"/>
    </source>
</evidence>
<reference evidence="8 9" key="1">
    <citation type="submission" date="2018-07" db="EMBL/GenBank/DDBJ databases">
        <title>Comparative genomics of the Candidatus Parilichlamydiaceae reveals evidence of convergent evolution and genome reduction in the phylum Chlamydiae.</title>
        <authorList>
            <person name="Taylor-Brown A."/>
            <person name="Polkinghorne A."/>
        </authorList>
    </citation>
    <scope>NUCLEOTIDE SEQUENCE [LARGE SCALE GENOMIC DNA]</scope>
    <source>
        <strain evidence="8 9">Hat2</strain>
    </source>
</reference>
<protein>
    <recommendedName>
        <fullName evidence="7">60 kDa chaperonin</fullName>
    </recommendedName>
</protein>
<dbReference type="GO" id="GO:0042026">
    <property type="term" value="P:protein refolding"/>
    <property type="evidence" value="ECO:0007669"/>
    <property type="project" value="InterPro"/>
</dbReference>
<evidence type="ECO:0000256" key="3">
    <source>
        <dbReference type="ARBA" id="ARBA00022840"/>
    </source>
</evidence>
<dbReference type="NCBIfam" id="NF009487">
    <property type="entry name" value="PRK12849.1"/>
    <property type="match status" value="1"/>
</dbReference>
<proteinExistence type="inferred from homology"/>
<dbReference type="PRINTS" id="PR00298">
    <property type="entry name" value="CHAPERONIN60"/>
</dbReference>
<dbReference type="GO" id="GO:0005524">
    <property type="term" value="F:ATP binding"/>
    <property type="evidence" value="ECO:0007669"/>
    <property type="project" value="UniProtKB-KW"/>
</dbReference>
<evidence type="ECO:0000313" key="9">
    <source>
        <dbReference type="Proteomes" id="UP000253816"/>
    </source>
</evidence>
<dbReference type="Pfam" id="PF00118">
    <property type="entry name" value="Cpn60_TCP1"/>
    <property type="match status" value="1"/>
</dbReference>
<dbReference type="Gene3D" id="3.50.7.10">
    <property type="entry name" value="GroEL"/>
    <property type="match status" value="1"/>
</dbReference>
<dbReference type="InterPro" id="IPR002423">
    <property type="entry name" value="Cpn60/GroEL/TCP-1"/>
</dbReference>
<keyword evidence="4" id="KW-0143">Chaperone</keyword>
<comment type="caution">
    <text evidence="8">The sequence shown here is derived from an EMBL/GenBank/DDBJ whole genome shotgun (WGS) entry which is preliminary data.</text>
</comment>
<organism evidence="8 9">
    <name type="scientific">Candidatus Similichlamydia laticola</name>
    <dbReference type="NCBI Taxonomy" id="2170265"/>
    <lineage>
        <taxon>Bacteria</taxon>
        <taxon>Pseudomonadati</taxon>
        <taxon>Chlamydiota</taxon>
        <taxon>Chlamydiia</taxon>
        <taxon>Parachlamydiales</taxon>
        <taxon>Candidatus Parilichlamydiaceae</taxon>
        <taxon>Candidatus Similichlamydia</taxon>
    </lineage>
</organism>
<dbReference type="SUPFAM" id="SSF54849">
    <property type="entry name" value="GroEL-intermediate domain like"/>
    <property type="match status" value="1"/>
</dbReference>
<dbReference type="SUPFAM" id="SSF52029">
    <property type="entry name" value="GroEL apical domain-like"/>
    <property type="match status" value="1"/>
</dbReference>
<dbReference type="NCBIfam" id="NF009488">
    <property type="entry name" value="PRK12850.1"/>
    <property type="match status" value="1"/>
</dbReference>
<dbReference type="Gene3D" id="1.10.560.10">
    <property type="entry name" value="GroEL-like equatorial domain"/>
    <property type="match status" value="1"/>
</dbReference>
<dbReference type="Proteomes" id="UP000253816">
    <property type="component" value="Unassembled WGS sequence"/>
</dbReference>
<dbReference type="NCBIfam" id="NF000592">
    <property type="entry name" value="PRK00013.1"/>
    <property type="match status" value="1"/>
</dbReference>
<comment type="subunit">
    <text evidence="7">Forms a cylinder of 14 subunits composed of two heptameric rings stacked back-to-back. Interacts with the co-chaperonin GroES.</text>
</comment>
<dbReference type="Gene3D" id="3.30.260.10">
    <property type="entry name" value="TCP-1-like chaperonin intermediate domain"/>
    <property type="match status" value="1"/>
</dbReference>
<dbReference type="CDD" id="cd03344">
    <property type="entry name" value="GroEL"/>
    <property type="match status" value="1"/>
</dbReference>
<dbReference type="AlphaFoldDB" id="A0A369KCV4"/>
<evidence type="ECO:0000256" key="4">
    <source>
        <dbReference type="ARBA" id="ARBA00023186"/>
    </source>
</evidence>
<accession>A0A369KCV4</accession>
<dbReference type="InterPro" id="IPR027409">
    <property type="entry name" value="GroEL-like_apical_dom_sf"/>
</dbReference>
<comment type="function">
    <text evidence="7">Together with its co-chaperonin GroES, plays an essential role in assisting protein folding. The GroEL-GroES system forms a nano-cage that allows encapsulation of the non-native substrate proteins and provides a physical environment optimized to promote and accelerate protein folding.</text>
</comment>
<dbReference type="GO" id="GO:0016853">
    <property type="term" value="F:isomerase activity"/>
    <property type="evidence" value="ECO:0007669"/>
    <property type="project" value="UniProtKB-KW"/>
</dbReference>
<dbReference type="RefSeq" id="WP_114544482.1">
    <property type="nucleotide sequence ID" value="NZ_QQBG01000017.1"/>
</dbReference>
<evidence type="ECO:0000256" key="2">
    <source>
        <dbReference type="ARBA" id="ARBA00022741"/>
    </source>
</evidence>
<keyword evidence="5" id="KW-0413">Isomerase</keyword>
<dbReference type="InterPro" id="IPR001844">
    <property type="entry name" value="Cpn60/GroEL"/>
</dbReference>
<sequence>MSKNSKEILFAETARQRLAEGIAKLAETVCYTLGPKGRNVALDKGWGSHAVTNNGNAILRTVSLEDPFENLGAQLCKEIASKLKTKCGDGSTTAVLLLYQMVLQAVKYIASGASPVLLKKGMERTIGHLTRVIEESSIPVISDEEILALAKVSAHGAFSEEVGQIICDTIKKVGKEGVVVIESGRSMETTVEVVDGMRIDRGYLSSYFVTDPESHRVELKNPLVLVTDQKVNSIQEILPLLQSVALSRQELLIIADDLSSEALSTLVINKLNGTLKVAAIKAPGFGDQKRGLLEDICTLTGAQFITEALSYNLKNTTTDMLGKAAHITVTKEHTTLVEGKGNPADLAARAALLRREAGEAENDYDKKKLLQRSAKMQGGVAVIKVGASSETELDYKKQLFEDSLNATQSGMAKGVVIGGGAALFHASRGVAETLSLEGDEFLGGRIVEEASEALVRQLAENSGMNGDVIISEILGSGLKTAGFNVLTRRVDDFKALQIVEPTEIVIESLTHAGSAAAMVVLSEALVVELPPKKRKSAPQHAAMH</sequence>
<dbReference type="GO" id="GO:0140662">
    <property type="term" value="F:ATP-dependent protein folding chaperone"/>
    <property type="evidence" value="ECO:0007669"/>
    <property type="project" value="InterPro"/>
</dbReference>
<dbReference type="EMBL" id="QQBG01000017">
    <property type="protein sequence ID" value="RDB31432.1"/>
    <property type="molecule type" value="Genomic_DNA"/>
</dbReference>